<evidence type="ECO:0000313" key="2">
    <source>
        <dbReference type="EMBL" id="MEB8339566.1"/>
    </source>
</evidence>
<dbReference type="InterPro" id="IPR032710">
    <property type="entry name" value="NTF2-like_dom_sf"/>
</dbReference>
<organism evidence="2 3">
    <name type="scientific">Streptomyces endophyticus</name>
    <dbReference type="NCBI Taxonomy" id="714166"/>
    <lineage>
        <taxon>Bacteria</taxon>
        <taxon>Bacillati</taxon>
        <taxon>Actinomycetota</taxon>
        <taxon>Actinomycetes</taxon>
        <taxon>Kitasatosporales</taxon>
        <taxon>Streptomycetaceae</taxon>
        <taxon>Streptomyces</taxon>
    </lineage>
</organism>
<dbReference type="InterPro" id="IPR037401">
    <property type="entry name" value="SnoaL-like"/>
</dbReference>
<reference evidence="2 3" key="1">
    <citation type="submission" date="2022-10" db="EMBL/GenBank/DDBJ databases">
        <authorList>
            <person name="Xie J."/>
            <person name="Shen N."/>
        </authorList>
    </citation>
    <scope>NUCLEOTIDE SEQUENCE [LARGE SCALE GENOMIC DNA]</scope>
    <source>
        <strain evidence="2 3">YIM65594</strain>
    </source>
</reference>
<gene>
    <name evidence="2" type="ORF">OKJ99_18925</name>
</gene>
<name>A0ABU6F6C1_9ACTN</name>
<dbReference type="Proteomes" id="UP001354931">
    <property type="component" value="Unassembled WGS sequence"/>
</dbReference>
<protein>
    <submittedName>
        <fullName evidence="2">Nuclear transport factor 2 family protein</fullName>
    </submittedName>
</protein>
<accession>A0ABU6F6C1</accession>
<comment type="caution">
    <text evidence="2">The sequence shown here is derived from an EMBL/GenBank/DDBJ whole genome shotgun (WGS) entry which is preliminary data.</text>
</comment>
<keyword evidence="3" id="KW-1185">Reference proteome</keyword>
<dbReference type="Gene3D" id="3.10.450.50">
    <property type="match status" value="1"/>
</dbReference>
<dbReference type="SUPFAM" id="SSF54427">
    <property type="entry name" value="NTF2-like"/>
    <property type="match status" value="1"/>
</dbReference>
<evidence type="ECO:0000259" key="1">
    <source>
        <dbReference type="Pfam" id="PF12680"/>
    </source>
</evidence>
<sequence>MPSRDEICSAIESYVTHLGNHDVDELVALFAEDAVQHEPLGVTSYRGLDEIRQFDTENAQVDFTVSLLSPITVTGKYAAMQLCVERAGMPAFAATDLFEFDDACKIVSLSAVIDPRALVDPVQGPA</sequence>
<proteinExistence type="predicted"/>
<feature type="domain" description="SnoaL-like" evidence="1">
    <location>
        <begin position="12"/>
        <end position="108"/>
    </location>
</feature>
<dbReference type="Pfam" id="PF12680">
    <property type="entry name" value="SnoaL_2"/>
    <property type="match status" value="1"/>
</dbReference>
<dbReference type="EMBL" id="JAOZYC010000122">
    <property type="protein sequence ID" value="MEB8339566.1"/>
    <property type="molecule type" value="Genomic_DNA"/>
</dbReference>
<evidence type="ECO:0000313" key="3">
    <source>
        <dbReference type="Proteomes" id="UP001354931"/>
    </source>
</evidence>
<dbReference type="RefSeq" id="WP_326017801.1">
    <property type="nucleotide sequence ID" value="NZ_JAOZYC010000122.1"/>
</dbReference>